<dbReference type="InterPro" id="IPR018060">
    <property type="entry name" value="HTH_AraC"/>
</dbReference>
<dbReference type="Gene3D" id="1.10.10.60">
    <property type="entry name" value="Homeodomain-like"/>
    <property type="match status" value="1"/>
</dbReference>
<evidence type="ECO:0000256" key="3">
    <source>
        <dbReference type="ARBA" id="ARBA00023163"/>
    </source>
</evidence>
<dbReference type="STRING" id="83219.PM02_12785"/>
<keyword evidence="6" id="KW-1185">Reference proteome</keyword>
<reference evidence="5 6" key="1">
    <citation type="journal article" date="2014" name="Genome Announc.">
        <title>Draft Genome Sequences of Two Isolates of the Roseobacter Group, Sulfitobacter sp. Strains 3SOLIMAR09 and 1FIGIMAR09, from Harbors of Mallorca Island (Mediterranean Sea).</title>
        <authorList>
            <person name="Mas-Llado M."/>
            <person name="Pina-Villalonga J.M."/>
            <person name="Brunet-Galmes I."/>
            <person name="Nogales B."/>
            <person name="Bosch R."/>
        </authorList>
    </citation>
    <scope>NUCLEOTIDE SEQUENCE [LARGE SCALE GENOMIC DNA]</scope>
    <source>
        <strain evidence="5 6">1FIGIMAR09</strain>
    </source>
</reference>
<evidence type="ECO:0000256" key="2">
    <source>
        <dbReference type="ARBA" id="ARBA00023125"/>
    </source>
</evidence>
<keyword evidence="1" id="KW-0805">Transcription regulation</keyword>
<dbReference type="eggNOG" id="COG2207">
    <property type="taxonomic scope" value="Bacteria"/>
</dbReference>
<feature type="domain" description="HTH araC/xylS-type" evidence="4">
    <location>
        <begin position="234"/>
        <end position="332"/>
    </location>
</feature>
<dbReference type="InterPro" id="IPR009057">
    <property type="entry name" value="Homeodomain-like_sf"/>
</dbReference>
<proteinExistence type="predicted"/>
<dbReference type="SMART" id="SM00342">
    <property type="entry name" value="HTH_ARAC"/>
    <property type="match status" value="1"/>
</dbReference>
<dbReference type="Pfam" id="PF12625">
    <property type="entry name" value="Arabinose_bd"/>
    <property type="match status" value="1"/>
</dbReference>
<dbReference type="GO" id="GO:0003700">
    <property type="term" value="F:DNA-binding transcription factor activity"/>
    <property type="evidence" value="ECO:0007669"/>
    <property type="project" value="InterPro"/>
</dbReference>
<evidence type="ECO:0000256" key="1">
    <source>
        <dbReference type="ARBA" id="ARBA00023015"/>
    </source>
</evidence>
<dbReference type="AlphaFoldDB" id="A0A061STS8"/>
<evidence type="ECO:0000313" key="6">
    <source>
        <dbReference type="Proteomes" id="UP000027337"/>
    </source>
</evidence>
<keyword evidence="3" id="KW-0804">Transcription</keyword>
<dbReference type="InterPro" id="IPR020449">
    <property type="entry name" value="Tscrpt_reg_AraC-type_HTH"/>
</dbReference>
<dbReference type="GO" id="GO:0005829">
    <property type="term" value="C:cytosol"/>
    <property type="evidence" value="ECO:0007669"/>
    <property type="project" value="TreeGrafter"/>
</dbReference>
<dbReference type="EMBL" id="JEMU01000010">
    <property type="protein sequence ID" value="KAJ02645.1"/>
    <property type="molecule type" value="Genomic_DNA"/>
</dbReference>
<protein>
    <submittedName>
        <fullName evidence="5">AraC family transcriptional regulator</fullName>
    </submittedName>
</protein>
<dbReference type="Proteomes" id="UP000027337">
    <property type="component" value="Unassembled WGS sequence"/>
</dbReference>
<name>A0A061STS8_9RHOB</name>
<evidence type="ECO:0000259" key="4">
    <source>
        <dbReference type="PROSITE" id="PS01124"/>
    </source>
</evidence>
<dbReference type="SUPFAM" id="SSF46689">
    <property type="entry name" value="Homeodomain-like"/>
    <property type="match status" value="1"/>
</dbReference>
<dbReference type="PANTHER" id="PTHR47894:SF1">
    <property type="entry name" value="HTH-TYPE TRANSCRIPTIONAL REGULATOR VQSM"/>
    <property type="match status" value="1"/>
</dbReference>
<dbReference type="InterPro" id="IPR032687">
    <property type="entry name" value="AraC-type_N"/>
</dbReference>
<comment type="caution">
    <text evidence="5">The sequence shown here is derived from an EMBL/GenBank/DDBJ whole genome shotgun (WGS) entry which is preliminary data.</text>
</comment>
<accession>A0A061STS8</accession>
<dbReference type="PRINTS" id="PR00032">
    <property type="entry name" value="HTHARAC"/>
</dbReference>
<dbReference type="Pfam" id="PF12833">
    <property type="entry name" value="HTH_18"/>
    <property type="match status" value="1"/>
</dbReference>
<organism evidence="5 6">
    <name type="scientific">Sulfitobacter mediterraneus</name>
    <dbReference type="NCBI Taxonomy" id="83219"/>
    <lineage>
        <taxon>Bacteria</taxon>
        <taxon>Pseudomonadati</taxon>
        <taxon>Pseudomonadota</taxon>
        <taxon>Alphaproteobacteria</taxon>
        <taxon>Rhodobacterales</taxon>
        <taxon>Roseobacteraceae</taxon>
        <taxon>Sulfitobacter</taxon>
    </lineage>
</organism>
<dbReference type="PROSITE" id="PS01124">
    <property type="entry name" value="HTH_ARAC_FAMILY_2"/>
    <property type="match status" value="1"/>
</dbReference>
<evidence type="ECO:0000313" key="5">
    <source>
        <dbReference type="EMBL" id="KAJ02645.1"/>
    </source>
</evidence>
<dbReference type="GO" id="GO:0000976">
    <property type="term" value="F:transcription cis-regulatory region binding"/>
    <property type="evidence" value="ECO:0007669"/>
    <property type="project" value="TreeGrafter"/>
</dbReference>
<dbReference type="PANTHER" id="PTHR47894">
    <property type="entry name" value="HTH-TYPE TRANSCRIPTIONAL REGULATOR GADX"/>
    <property type="match status" value="1"/>
</dbReference>
<keyword evidence="2" id="KW-0238">DNA-binding</keyword>
<gene>
    <name evidence="5" type="ORF">PM02_12785</name>
</gene>
<sequence>MPSVTASFVRATARVAGLAMTEGDAILSDGAVVHRVRAADSGLAPNMEYFALVDWIRATQDDEAELVAAYAATIEPEDLGVLGLAVKTAPTLRTSLELLARYFRLVTDGAAFRFDERGELAFLTVEEPNTPHPTQQFRNECALAAIARYIRFHISADIRFDSVSFRHNCRSTPGAYKALFDCEVQFATDRCGISLPKAMLDTPNRSSDPAVCAYLTQHLEQELSKLRSESPLGVELLGLLAEALDDGAPQANQIAAQMGMSERTLYRRLATEGLTYRDVLRQAQTTLAQKLLIDSDFSIAEIAFLTGFSEQSTFSRAFKRWVGQAPAQFRQQRSAQ</sequence>